<dbReference type="Gene3D" id="1.10.1760.20">
    <property type="match status" value="1"/>
</dbReference>
<name>A0AAV2W0I8_9BIFI</name>
<organism evidence="3 4">
    <name type="scientific">Bifidobacterium animalis subsp. animalis IM386</name>
    <dbReference type="NCBI Taxonomy" id="1402194"/>
    <lineage>
        <taxon>Bacteria</taxon>
        <taxon>Bacillati</taxon>
        <taxon>Actinomycetota</taxon>
        <taxon>Actinomycetes</taxon>
        <taxon>Bifidobacteriales</taxon>
        <taxon>Bifidobacteriaceae</taxon>
        <taxon>Bifidobacterium</taxon>
    </lineage>
</organism>
<protein>
    <submittedName>
        <fullName evidence="3">BioY</fullName>
    </submittedName>
</protein>
<evidence type="ECO:0000313" key="4">
    <source>
        <dbReference type="Proteomes" id="UP000035645"/>
    </source>
</evidence>
<dbReference type="GO" id="GO:0015225">
    <property type="term" value="F:biotin transmembrane transporter activity"/>
    <property type="evidence" value="ECO:0007669"/>
    <property type="project" value="InterPro"/>
</dbReference>
<dbReference type="PANTHER" id="PTHR34295:SF1">
    <property type="entry name" value="BIOTIN TRANSPORTER BIOY"/>
    <property type="match status" value="1"/>
</dbReference>
<feature type="transmembrane region" description="Helical" evidence="2">
    <location>
        <begin position="64"/>
        <end position="85"/>
    </location>
</feature>
<evidence type="ECO:0000313" key="3">
    <source>
        <dbReference type="EMBL" id="CDI66966.1"/>
    </source>
</evidence>
<dbReference type="Proteomes" id="UP000035645">
    <property type="component" value="Unassembled WGS sequence"/>
</dbReference>
<comment type="similarity">
    <text evidence="1">Belongs to the BioY family.</text>
</comment>
<proteinExistence type="inferred from homology"/>
<keyword evidence="2" id="KW-0812">Transmembrane</keyword>
<evidence type="ECO:0000256" key="1">
    <source>
        <dbReference type="ARBA" id="ARBA00010692"/>
    </source>
</evidence>
<reference evidence="3 4" key="1">
    <citation type="submission" date="2013-10" db="EMBL/GenBank/DDBJ databases">
        <authorList>
            <person name="Manrique M."/>
        </authorList>
    </citation>
    <scope>NUCLEOTIDE SEQUENCE [LARGE SCALE GENOMIC DNA]</scope>
    <source>
        <strain evidence="3 4">IM386</strain>
    </source>
</reference>
<feature type="transmembrane region" description="Helical" evidence="2">
    <location>
        <begin position="184"/>
        <end position="209"/>
    </location>
</feature>
<comment type="caution">
    <text evidence="3">The sequence shown here is derived from an EMBL/GenBank/DDBJ whole genome shotgun (WGS) entry which is preliminary data.</text>
</comment>
<evidence type="ECO:0000256" key="2">
    <source>
        <dbReference type="SAM" id="Phobius"/>
    </source>
</evidence>
<dbReference type="EMBL" id="CBUQ010000004">
    <property type="protein sequence ID" value="CDI66966.1"/>
    <property type="molecule type" value="Genomic_DNA"/>
</dbReference>
<feature type="transmembrane region" description="Helical" evidence="2">
    <location>
        <begin position="150"/>
        <end position="172"/>
    </location>
</feature>
<gene>
    <name evidence="3" type="ORF">BANIM336_00271</name>
</gene>
<dbReference type="InterPro" id="IPR003784">
    <property type="entry name" value="BioY"/>
</dbReference>
<dbReference type="AlphaFoldDB" id="A0AAV2W0I8"/>
<dbReference type="GO" id="GO:0005886">
    <property type="term" value="C:plasma membrane"/>
    <property type="evidence" value="ECO:0007669"/>
    <property type="project" value="InterPro"/>
</dbReference>
<keyword evidence="2" id="KW-1133">Transmembrane helix</keyword>
<sequence length="261" mass="26749">MIPPILASIAQAGQSHHPLPNRNVPVAHSQFPCATLATCRSRTETEGILMHELMHSVTRVNLRALVRSLAPALIVALLLCGSTMVGKIPVPGTPVPITLQTFVLMTAALTLGWRRTTAGTVLYLGLGAAGLPVFSGGGSTLSLIGPSGGFLFGFVPSVMLTAVLAGAANRAITSLRTKHDMNPALAGAARFIACFMACAFGFLVVGYGFGTAFQATVTGMPLGATAASTLVFVPGDLLKITVASLLALPVLASAESTEAAR</sequence>
<feature type="transmembrane region" description="Helical" evidence="2">
    <location>
        <begin position="229"/>
        <end position="252"/>
    </location>
</feature>
<keyword evidence="2" id="KW-0472">Membrane</keyword>
<feature type="transmembrane region" description="Helical" evidence="2">
    <location>
        <begin position="97"/>
        <end position="114"/>
    </location>
</feature>
<dbReference type="Pfam" id="PF02632">
    <property type="entry name" value="BioY"/>
    <property type="match status" value="1"/>
</dbReference>
<reference evidence="3 4" key="2">
    <citation type="submission" date="2015-01" db="EMBL/GenBank/DDBJ databases">
        <title>Genome sequence of a Bifidobacterium animalis strain.</title>
        <authorList>
            <person name="Bogovic-Matijasic B."/>
            <person name="Hacin B."/>
            <person name="Citar M."/>
            <person name="Svigelj K."/>
            <person name="Stempelj M."/>
            <person name="Rogelj I."/>
        </authorList>
    </citation>
    <scope>NUCLEOTIDE SEQUENCE [LARGE SCALE GENOMIC DNA]</scope>
    <source>
        <strain evidence="3 4">IM386</strain>
    </source>
</reference>
<feature type="transmembrane region" description="Helical" evidence="2">
    <location>
        <begin position="121"/>
        <end position="144"/>
    </location>
</feature>
<accession>A0AAV2W0I8</accession>
<dbReference type="PANTHER" id="PTHR34295">
    <property type="entry name" value="BIOTIN TRANSPORTER BIOY"/>
    <property type="match status" value="1"/>
</dbReference>